<dbReference type="EMBL" id="RSAS01000918">
    <property type="protein sequence ID" value="RRR65744.1"/>
    <property type="molecule type" value="Genomic_DNA"/>
</dbReference>
<dbReference type="AlphaFoldDB" id="A0A426TQX4"/>
<comment type="caution">
    <text evidence="1">The sequence shown here is derived from an EMBL/GenBank/DDBJ whole genome shotgun (WGS) entry which is preliminary data.</text>
</comment>
<dbReference type="InterPro" id="IPR051162">
    <property type="entry name" value="T4SS_component"/>
</dbReference>
<dbReference type="PANTHER" id="PTHR30121">
    <property type="entry name" value="UNCHARACTERIZED PROTEIN YJGR-RELATED"/>
    <property type="match status" value="1"/>
</dbReference>
<dbReference type="PANTHER" id="PTHR30121:SF6">
    <property type="entry name" value="SLR6007 PROTEIN"/>
    <property type="match status" value="1"/>
</dbReference>
<proteinExistence type="predicted"/>
<evidence type="ECO:0008006" key="3">
    <source>
        <dbReference type="Google" id="ProtNLM"/>
    </source>
</evidence>
<dbReference type="Gene3D" id="1.10.8.730">
    <property type="match status" value="1"/>
</dbReference>
<name>A0A426TQX4_9CHLR</name>
<dbReference type="Gene3D" id="3.40.50.300">
    <property type="entry name" value="P-loop containing nucleotide triphosphate hydrolases"/>
    <property type="match status" value="1"/>
</dbReference>
<evidence type="ECO:0000313" key="2">
    <source>
        <dbReference type="Proteomes" id="UP000280307"/>
    </source>
</evidence>
<reference evidence="1 2" key="1">
    <citation type="submission" date="2018-12" db="EMBL/GenBank/DDBJ databases">
        <title>Genome Sequence of Candidatus Viridilinea halotolerans isolated from saline sulfide-rich spring.</title>
        <authorList>
            <person name="Grouzdev D.S."/>
            <person name="Burganskaya E.I."/>
            <person name="Krutkina M.S."/>
            <person name="Sukhacheva M.V."/>
            <person name="Gorlenko V.M."/>
        </authorList>
    </citation>
    <scope>NUCLEOTIDE SEQUENCE [LARGE SCALE GENOMIC DNA]</scope>
    <source>
        <strain evidence="1">Chok-6</strain>
    </source>
</reference>
<accession>A0A426TQX4</accession>
<dbReference type="Proteomes" id="UP000280307">
    <property type="component" value="Unassembled WGS sequence"/>
</dbReference>
<dbReference type="SUPFAM" id="SSF52540">
    <property type="entry name" value="P-loop containing nucleoside triphosphate hydrolases"/>
    <property type="match status" value="1"/>
</dbReference>
<organism evidence="1 2">
    <name type="scientific">Candidatus Viridilinea halotolerans</name>
    <dbReference type="NCBI Taxonomy" id="2491704"/>
    <lineage>
        <taxon>Bacteria</taxon>
        <taxon>Bacillati</taxon>
        <taxon>Chloroflexota</taxon>
        <taxon>Chloroflexia</taxon>
        <taxon>Chloroflexales</taxon>
        <taxon>Chloroflexineae</taxon>
        <taxon>Oscillochloridaceae</taxon>
        <taxon>Candidatus Viridilinea</taxon>
    </lineage>
</organism>
<gene>
    <name evidence="1" type="ORF">EI684_22245</name>
</gene>
<evidence type="ECO:0000313" key="1">
    <source>
        <dbReference type="EMBL" id="RRR65744.1"/>
    </source>
</evidence>
<sequence>MYIFGIQAPPIEQQGDLEAYERQIATFAIGRSYPFRLLAFSRPFPIDQAKVALHLRKQTVHRYRGLHERLMPLLYQLLHDGEGHTTEGVHAELADAVDALSAHDRQVLHEMMADRPAIMHAPTLASESDWLLVGERLASRTWTLPIVRDMETMYDDVGHRALRSAQYALMVWPPAEVQSFEVQTSIQMAFRCEVQLLPSIPAIITGPMRAREQQSLLAPVQPGHPFLSIMRSHAILGDIDASVLHPLMALPFNVTIAIDVETVSSEKARRQAEFAFQAARAALRNTQVKDTRSEDKLVDAERVMREIRTQSLHQVQIAILVEGSSADEVRSRRAAVRDLLSSTLRCEAFAGSQEELLKLFTTIPAKRIDAAWRRSSMLSHGVGCLFGITSFYRSRHTDGPFWGIDAYRHAPLFYNIFAEGKAGHTVVLGQTGCGKTFFLNVMTMRVAATMGWRVIWIDSENNGVRLERACGDGCRRYPIGPDTRLNVLDPVYGEDDGPQWIYGQIAYVISSLEMLLGTPISSGTDVIGMEPRSFTPEERGCLERALLAVYAPSSAPDEGEEGAGDPPPPILTDLILALEELEEPLALGIAQSLRMVLFGSATRMDTQTLRGACFNGATSEAWNLDQDVTVFDLTDQSNDKSLIPFRYAHIIGMIYRYMRDARRDRKRPTLLIIDEFGLASRITAVGQLAATITRVARKYGLALVLADQTPQTFLKTDFGRVILENSPIKFLFHMEKNPTQEIGEALPILTPTHLDFITQHERAACVAVFNAYASPMHVYATVNEERLLEGS</sequence>
<dbReference type="InterPro" id="IPR027417">
    <property type="entry name" value="P-loop_NTPase"/>
</dbReference>
<protein>
    <recommendedName>
        <fullName evidence="3">TraG P-loop domain-containing protein</fullName>
    </recommendedName>
</protein>
<dbReference type="CDD" id="cd01127">
    <property type="entry name" value="TrwB_TraG_TraD_VirD4"/>
    <property type="match status" value="1"/>
</dbReference>